<proteinExistence type="predicted"/>
<sequence length="73" mass="8328">MTSIQVKWTLISVLYHGGLSRPLGFLNVRDVSAWVTKLERKSSPLASLRKPKYQTTSFRSSTCTLMPLFRLLN</sequence>
<protein>
    <submittedName>
        <fullName evidence="1">Uncharacterized protein</fullName>
    </submittedName>
</protein>
<accession>A0ACB6Q8V0</accession>
<dbReference type="Proteomes" id="UP000799755">
    <property type="component" value="Unassembled WGS sequence"/>
</dbReference>
<reference evidence="1" key="1">
    <citation type="journal article" date="2020" name="Stud. Mycol.">
        <title>101 Dothideomycetes genomes: a test case for predicting lifestyles and emergence of pathogens.</title>
        <authorList>
            <person name="Haridas S."/>
            <person name="Albert R."/>
            <person name="Binder M."/>
            <person name="Bloem J."/>
            <person name="Labutti K."/>
            <person name="Salamov A."/>
            <person name="Andreopoulos B."/>
            <person name="Baker S."/>
            <person name="Barry K."/>
            <person name="Bills G."/>
            <person name="Bluhm B."/>
            <person name="Cannon C."/>
            <person name="Castanera R."/>
            <person name="Culley D."/>
            <person name="Daum C."/>
            <person name="Ezra D."/>
            <person name="Gonzalez J."/>
            <person name="Henrissat B."/>
            <person name="Kuo A."/>
            <person name="Liang C."/>
            <person name="Lipzen A."/>
            <person name="Lutzoni F."/>
            <person name="Magnuson J."/>
            <person name="Mondo S."/>
            <person name="Nolan M."/>
            <person name="Ohm R."/>
            <person name="Pangilinan J."/>
            <person name="Park H.-J."/>
            <person name="Ramirez L."/>
            <person name="Alfaro M."/>
            <person name="Sun H."/>
            <person name="Tritt A."/>
            <person name="Yoshinaga Y."/>
            <person name="Zwiers L.-H."/>
            <person name="Turgeon B."/>
            <person name="Goodwin S."/>
            <person name="Spatafora J."/>
            <person name="Crous P."/>
            <person name="Grigoriev I."/>
        </authorList>
    </citation>
    <scope>NUCLEOTIDE SEQUENCE</scope>
    <source>
        <strain evidence="1">ATCC 200398</strain>
    </source>
</reference>
<comment type="caution">
    <text evidence="1">The sequence shown here is derived from an EMBL/GenBank/DDBJ whole genome shotgun (WGS) entry which is preliminary data.</text>
</comment>
<keyword evidence="2" id="KW-1185">Reference proteome</keyword>
<evidence type="ECO:0000313" key="1">
    <source>
        <dbReference type="EMBL" id="KAF2463013.1"/>
    </source>
</evidence>
<name>A0ACB6Q8V0_9PLEO</name>
<gene>
    <name evidence="1" type="ORF">BDR25DRAFT_363211</name>
</gene>
<evidence type="ECO:0000313" key="2">
    <source>
        <dbReference type="Proteomes" id="UP000799755"/>
    </source>
</evidence>
<dbReference type="EMBL" id="MU003555">
    <property type="protein sequence ID" value="KAF2463013.1"/>
    <property type="molecule type" value="Genomic_DNA"/>
</dbReference>
<organism evidence="1 2">
    <name type="scientific">Lindgomyces ingoldianus</name>
    <dbReference type="NCBI Taxonomy" id="673940"/>
    <lineage>
        <taxon>Eukaryota</taxon>
        <taxon>Fungi</taxon>
        <taxon>Dikarya</taxon>
        <taxon>Ascomycota</taxon>
        <taxon>Pezizomycotina</taxon>
        <taxon>Dothideomycetes</taxon>
        <taxon>Pleosporomycetidae</taxon>
        <taxon>Pleosporales</taxon>
        <taxon>Lindgomycetaceae</taxon>
        <taxon>Lindgomyces</taxon>
    </lineage>
</organism>